<dbReference type="InterPro" id="IPR020904">
    <property type="entry name" value="Sc_DH/Rdtase_CS"/>
</dbReference>
<keyword evidence="7" id="KW-1185">Reference proteome</keyword>
<reference evidence="6 7" key="1">
    <citation type="submission" date="2016-10" db="EMBL/GenBank/DDBJ databases">
        <authorList>
            <person name="de Groot N.N."/>
        </authorList>
    </citation>
    <scope>NUCLEOTIDE SEQUENCE [LARGE SCALE GENOMIC DNA]</scope>
    <source>
        <strain evidence="6 7">CGMCC 1.10449</strain>
    </source>
</reference>
<dbReference type="RefSeq" id="WP_092493567.1">
    <property type="nucleotide sequence ID" value="NZ_FNKD01000003.1"/>
</dbReference>
<protein>
    <submittedName>
        <fullName evidence="6">Benzil reductase ((S)-benzoin forming)</fullName>
    </submittedName>
</protein>
<dbReference type="SUPFAM" id="SSF51735">
    <property type="entry name" value="NAD(P)-binding Rossmann-fold domains"/>
    <property type="match status" value="1"/>
</dbReference>
<dbReference type="PROSITE" id="PS00061">
    <property type="entry name" value="ADH_SHORT"/>
    <property type="match status" value="1"/>
</dbReference>
<evidence type="ECO:0000256" key="3">
    <source>
        <dbReference type="ARBA" id="ARBA00022490"/>
    </source>
</evidence>
<evidence type="ECO:0000256" key="4">
    <source>
        <dbReference type="ARBA" id="ARBA00022857"/>
    </source>
</evidence>
<dbReference type="NCBIfam" id="NF005381">
    <property type="entry name" value="PRK06924.1"/>
    <property type="match status" value="1"/>
</dbReference>
<dbReference type="Proteomes" id="UP000199444">
    <property type="component" value="Unassembled WGS sequence"/>
</dbReference>
<dbReference type="GO" id="GO:0006729">
    <property type="term" value="P:tetrahydrobiopterin biosynthetic process"/>
    <property type="evidence" value="ECO:0007669"/>
    <property type="project" value="TreeGrafter"/>
</dbReference>
<dbReference type="EMBL" id="FNKD01000003">
    <property type="protein sequence ID" value="SDQ85262.1"/>
    <property type="molecule type" value="Genomic_DNA"/>
</dbReference>
<evidence type="ECO:0000256" key="2">
    <source>
        <dbReference type="ARBA" id="ARBA00006484"/>
    </source>
</evidence>
<evidence type="ECO:0000256" key="1">
    <source>
        <dbReference type="ARBA" id="ARBA00004496"/>
    </source>
</evidence>
<evidence type="ECO:0000313" key="6">
    <source>
        <dbReference type="EMBL" id="SDQ85262.1"/>
    </source>
</evidence>
<evidence type="ECO:0000313" key="7">
    <source>
        <dbReference type="Proteomes" id="UP000199444"/>
    </source>
</evidence>
<sequence>MRFAVVTGVSKGLGESIAKIMMESGVNVVGISRSKNDSLQTYASQNNVTYQHFVCDLGNLDSIEHTFDQMSKEIFEPEPAIVYLINNAGVLEPIDKSMNIKSSDLAYHVQVNTVAPMVLMNLFLKKATDMEVQFIGTTISSGAAERPVYGWSAYCSTKASINMYTKTVALEQDELKTQNKVIAFSPGVMDTQMQAKIRESNKDEFIEVDTFRSYKNNNLLRETDAVGGVLVNILTDESSVENGKIYSVKDYL</sequence>
<evidence type="ECO:0000256" key="5">
    <source>
        <dbReference type="ARBA" id="ARBA00023002"/>
    </source>
</evidence>
<dbReference type="PANTHER" id="PTHR44085">
    <property type="entry name" value="SEPIAPTERIN REDUCTASE"/>
    <property type="match status" value="1"/>
</dbReference>
<dbReference type="GO" id="GO:0005737">
    <property type="term" value="C:cytoplasm"/>
    <property type="evidence" value="ECO:0007669"/>
    <property type="project" value="UniProtKB-SubCell"/>
</dbReference>
<gene>
    <name evidence="6" type="ORF">SAMN05216231_2782</name>
</gene>
<keyword evidence="4" id="KW-0521">NADP</keyword>
<dbReference type="GO" id="GO:0004757">
    <property type="term" value="F:sepiapterin reductase (NADP+) activity"/>
    <property type="evidence" value="ECO:0007669"/>
    <property type="project" value="TreeGrafter"/>
</dbReference>
<name>A0A1H1E923_9BACI</name>
<organism evidence="6 7">
    <name type="scientific">Virgibacillus salinus</name>
    <dbReference type="NCBI Taxonomy" id="553311"/>
    <lineage>
        <taxon>Bacteria</taxon>
        <taxon>Bacillati</taxon>
        <taxon>Bacillota</taxon>
        <taxon>Bacilli</taxon>
        <taxon>Bacillales</taxon>
        <taxon>Bacillaceae</taxon>
        <taxon>Virgibacillus</taxon>
    </lineage>
</organism>
<dbReference type="InterPro" id="IPR036291">
    <property type="entry name" value="NAD(P)-bd_dom_sf"/>
</dbReference>
<accession>A0A1H1E923</accession>
<comment type="subcellular location">
    <subcellularLocation>
        <location evidence="1">Cytoplasm</location>
    </subcellularLocation>
</comment>
<keyword evidence="3" id="KW-0963">Cytoplasm</keyword>
<keyword evidence="5" id="KW-0560">Oxidoreductase</keyword>
<dbReference type="InterPro" id="IPR002347">
    <property type="entry name" value="SDR_fam"/>
</dbReference>
<dbReference type="PRINTS" id="PR00081">
    <property type="entry name" value="GDHRDH"/>
</dbReference>
<dbReference type="PANTHER" id="PTHR44085:SF2">
    <property type="entry name" value="SEPIAPTERIN REDUCTASE"/>
    <property type="match status" value="1"/>
</dbReference>
<proteinExistence type="inferred from homology"/>
<dbReference type="STRING" id="553311.SAMN05216231_2782"/>
<comment type="similarity">
    <text evidence="2">Belongs to the short-chain dehydrogenases/reductases (SDR) family.</text>
</comment>
<dbReference type="AlphaFoldDB" id="A0A1H1E923"/>
<dbReference type="Pfam" id="PF00106">
    <property type="entry name" value="adh_short"/>
    <property type="match status" value="1"/>
</dbReference>
<dbReference type="Gene3D" id="3.40.50.720">
    <property type="entry name" value="NAD(P)-binding Rossmann-like Domain"/>
    <property type="match status" value="1"/>
</dbReference>
<dbReference type="InterPro" id="IPR051721">
    <property type="entry name" value="Biopterin_syn/organic_redct"/>
</dbReference>